<evidence type="ECO:0000313" key="3">
    <source>
        <dbReference type="EMBL" id="VAX21645.1"/>
    </source>
</evidence>
<dbReference type="EMBL" id="UOGB01000212">
    <property type="protein sequence ID" value="VAX21645.1"/>
    <property type="molecule type" value="Genomic_DNA"/>
</dbReference>
<name>A0A3B1CRL5_9ZZZZ</name>
<dbReference type="Pfam" id="PF09990">
    <property type="entry name" value="DUF2231"/>
    <property type="match status" value="1"/>
</dbReference>
<proteinExistence type="predicted"/>
<feature type="transmembrane region" description="Helical" evidence="1">
    <location>
        <begin position="85"/>
        <end position="102"/>
    </location>
</feature>
<keyword evidence="1" id="KW-1133">Transmembrane helix</keyword>
<sequence length="168" mass="18304">MPLHPLVVHFPIVLAVITPIAFIVANIMSKKTDNPKSLWIATTALCVFFSASAFITMELGEQDEEVVEKIISEQTIENHSDWAEAFTWATLAPLLFSGLMVAKNNSWLKPAAIVSSLVVLGLGVQTGHSGGELVYKHNAASAYVSQQALTQKQATPDAVKKERRDDDD</sequence>
<accession>A0A3B1CRL5</accession>
<feature type="domain" description="DUF2231" evidence="2">
    <location>
        <begin position="2"/>
        <end position="139"/>
    </location>
</feature>
<feature type="transmembrane region" description="Helical" evidence="1">
    <location>
        <begin position="6"/>
        <end position="25"/>
    </location>
</feature>
<dbReference type="InterPro" id="IPR019251">
    <property type="entry name" value="DUF2231_TM"/>
</dbReference>
<organism evidence="3">
    <name type="scientific">hydrothermal vent metagenome</name>
    <dbReference type="NCBI Taxonomy" id="652676"/>
    <lineage>
        <taxon>unclassified sequences</taxon>
        <taxon>metagenomes</taxon>
        <taxon>ecological metagenomes</taxon>
    </lineage>
</organism>
<protein>
    <recommendedName>
        <fullName evidence="2">DUF2231 domain-containing protein</fullName>
    </recommendedName>
</protein>
<evidence type="ECO:0000259" key="2">
    <source>
        <dbReference type="Pfam" id="PF09990"/>
    </source>
</evidence>
<evidence type="ECO:0000256" key="1">
    <source>
        <dbReference type="SAM" id="Phobius"/>
    </source>
</evidence>
<reference evidence="3" key="1">
    <citation type="submission" date="2018-06" db="EMBL/GenBank/DDBJ databases">
        <authorList>
            <person name="Zhirakovskaya E."/>
        </authorList>
    </citation>
    <scope>NUCLEOTIDE SEQUENCE</scope>
</reference>
<feature type="transmembrane region" description="Helical" evidence="1">
    <location>
        <begin position="37"/>
        <end position="57"/>
    </location>
</feature>
<keyword evidence="1" id="KW-0472">Membrane</keyword>
<gene>
    <name evidence="3" type="ORF">MNBD_NITROSPINAE03-1789</name>
</gene>
<keyword evidence="1" id="KW-0812">Transmembrane</keyword>
<dbReference type="AlphaFoldDB" id="A0A3B1CRL5"/>